<gene>
    <name evidence="1" type="ORF">B2M23_06690</name>
</gene>
<organism evidence="1 2">
    <name type="scientific">Eubacterium limosum</name>
    <dbReference type="NCBI Taxonomy" id="1736"/>
    <lineage>
        <taxon>Bacteria</taxon>
        <taxon>Bacillati</taxon>
        <taxon>Bacillota</taxon>
        <taxon>Clostridia</taxon>
        <taxon>Eubacteriales</taxon>
        <taxon>Eubacteriaceae</taxon>
        <taxon>Eubacterium</taxon>
    </lineage>
</organism>
<evidence type="ECO:0000313" key="1">
    <source>
        <dbReference type="EMBL" id="ARD65245.1"/>
    </source>
</evidence>
<dbReference type="EMBL" id="CP019962">
    <property type="protein sequence ID" value="ARD65245.1"/>
    <property type="molecule type" value="Genomic_DNA"/>
</dbReference>
<evidence type="ECO:0000313" key="2">
    <source>
        <dbReference type="Proteomes" id="UP000192391"/>
    </source>
</evidence>
<dbReference type="AlphaFoldDB" id="A0AAC9W222"/>
<dbReference type="RefSeq" id="WP_052237435.1">
    <property type="nucleotide sequence ID" value="NZ_CP019962.1"/>
</dbReference>
<proteinExistence type="predicted"/>
<dbReference type="KEGG" id="elim:B2M23_06690"/>
<reference evidence="2" key="1">
    <citation type="journal article" date="2017" name="Sci. Rep.">
        <title>Determination of the Genome and Primary Transcriptome of Syngas Fermenting Eubacterium limosum ATCC 8486.</title>
        <authorList>
            <person name="Song Y."/>
            <person name="Shin J."/>
            <person name="Jeong Y."/>
            <person name="Jin S."/>
            <person name="Lee J.K."/>
            <person name="Kim D.R."/>
            <person name="Kim S.C."/>
            <person name="Cho S."/>
            <person name="Cho B.K."/>
        </authorList>
    </citation>
    <scope>NUCLEOTIDE SEQUENCE [LARGE SCALE GENOMIC DNA]</scope>
    <source>
        <strain evidence="2">ATCC 8486</strain>
    </source>
</reference>
<dbReference type="NCBIfam" id="NF038110">
    <property type="entry name" value="Lys_methyl_FliB"/>
    <property type="match status" value="1"/>
</dbReference>
<accession>A0AAC9W222</accession>
<name>A0AAC9W222_EUBLI</name>
<sequence>MKQHIPKHYNAFTCLASDCPDTCCAGWEVVLDEKSQSLYKNTSGEFGKRLQSAMILDEEGDIIFKSVFGRCPFLSSHNLCEIYSTLGESSLSETCRLYPRFFNHYGAFQEAGLSLSCPEAARLILDDPHPMSFMSSNSTITFSLEEKLDAKLLSRLLNARSAGIALLQNRSLAYPLRLGLLLDFIVRLTASLFTADPNTEAPLCSEYQRNVSLQNRLNDLKRNLPTPDTPLLKTVFQLLKSCEHRSVSFTHRIDTAISLIDSEPFTVSELWPISSTQSHYAEHLGVYTLFRYFLESVFTYEPLIHAQYTAFASLSTAVLAAAAQRQAGRVLTPVEHQKIIFSFSREIEHSIPNMARIEDSLVADERLSPNRWIAFLLLKQ</sequence>
<protein>
    <recommendedName>
        <fullName evidence="3">Lysine-N-methylase</fullName>
    </recommendedName>
</protein>
<dbReference type="Proteomes" id="UP000192391">
    <property type="component" value="Chromosome"/>
</dbReference>
<evidence type="ECO:0008006" key="3">
    <source>
        <dbReference type="Google" id="ProtNLM"/>
    </source>
</evidence>